<protein>
    <submittedName>
        <fullName evidence="1">Uncharacterized protein</fullName>
    </submittedName>
</protein>
<proteinExistence type="predicted"/>
<evidence type="ECO:0000313" key="4">
    <source>
        <dbReference type="Proteomes" id="UP000639772"/>
    </source>
</evidence>
<name>A0A835P4R8_VANPL</name>
<sequence length="391" mass="43605">MRFMLINGFAFLGQNFGRKSPLRFSIPKIPMVDKAVDAAWKTDFNSGPSALKASVLMAGRKVQHSPIQNLDTFMTGGAQSQFVGSMLAELISRKKVFFGTELIFQLSRLRIAKDYRHPCTGFRFYQAQFRSQNNHWSLLDAVDEISAKSDGQPLYRGQADTDKDWNYSLVDGNQWKEQARGSDLLILKLSLCQKFSELMGRPSVVPLAFFDGLMLFSTLVMPWQIARAVCIKGRSHYACSGRPPAVQFIKLKTSQVLLELRHRFTIPEIPGLQMCARPCSSVGADWKVSHAKPSLWGSWVRKYQSSHGHLAFPSLQFALFTSSPSSYSSSYHQDFAGIFSLYAAKPPASTAQPRPRRKRTASPIDLLTAACNGIVEIGKGQEPRAEEALAV</sequence>
<evidence type="ECO:0000313" key="3">
    <source>
        <dbReference type="Proteomes" id="UP000636800"/>
    </source>
</evidence>
<gene>
    <name evidence="2" type="ORF">HPP92_028697</name>
    <name evidence="1" type="ORF">HPP92_028714</name>
</gene>
<dbReference type="EMBL" id="JADCNL010000557">
    <property type="protein sequence ID" value="KAG0446706.1"/>
    <property type="molecule type" value="Genomic_DNA"/>
</dbReference>
<dbReference type="AlphaFoldDB" id="A0A835P4R8"/>
<evidence type="ECO:0000313" key="2">
    <source>
        <dbReference type="EMBL" id="KAG0446706.1"/>
    </source>
</evidence>
<evidence type="ECO:0000313" key="1">
    <source>
        <dbReference type="EMBL" id="KAG0446646.1"/>
    </source>
</evidence>
<organism evidence="1 4">
    <name type="scientific">Vanilla planifolia</name>
    <name type="common">Vanilla</name>
    <dbReference type="NCBI Taxonomy" id="51239"/>
    <lineage>
        <taxon>Eukaryota</taxon>
        <taxon>Viridiplantae</taxon>
        <taxon>Streptophyta</taxon>
        <taxon>Embryophyta</taxon>
        <taxon>Tracheophyta</taxon>
        <taxon>Spermatophyta</taxon>
        <taxon>Magnoliopsida</taxon>
        <taxon>Liliopsida</taxon>
        <taxon>Asparagales</taxon>
        <taxon>Orchidaceae</taxon>
        <taxon>Vanilloideae</taxon>
        <taxon>Vanilleae</taxon>
        <taxon>Vanilla</taxon>
    </lineage>
</organism>
<reference evidence="3 4" key="1">
    <citation type="journal article" date="2020" name="Nat. Food">
        <title>A phased Vanilla planifolia genome enables genetic improvement of flavour and production.</title>
        <authorList>
            <person name="Hasing T."/>
            <person name="Tang H."/>
            <person name="Brym M."/>
            <person name="Khazi F."/>
            <person name="Huang T."/>
            <person name="Chambers A.H."/>
        </authorList>
    </citation>
    <scope>NUCLEOTIDE SEQUENCE [LARGE SCALE GENOMIC DNA]</scope>
    <source>
        <tissue evidence="1">Leaf</tissue>
    </source>
</reference>
<dbReference type="EMBL" id="JADCNM010000558">
    <property type="protein sequence ID" value="KAG0446646.1"/>
    <property type="molecule type" value="Genomic_DNA"/>
</dbReference>
<dbReference type="Proteomes" id="UP000636800">
    <property type="component" value="Unassembled WGS sequence"/>
</dbReference>
<dbReference type="Proteomes" id="UP000639772">
    <property type="component" value="Unassembled WGS sequence"/>
</dbReference>
<comment type="caution">
    <text evidence="1">The sequence shown here is derived from an EMBL/GenBank/DDBJ whole genome shotgun (WGS) entry which is preliminary data.</text>
</comment>
<keyword evidence="3" id="KW-1185">Reference proteome</keyword>
<accession>A0A835P4R8</accession>